<dbReference type="PROSITE" id="PS50088">
    <property type="entry name" value="ANK_REPEAT"/>
    <property type="match status" value="6"/>
</dbReference>
<dbReference type="SUPFAM" id="SSF48403">
    <property type="entry name" value="Ankyrin repeat"/>
    <property type="match status" value="2"/>
</dbReference>
<accession>A0A292Q6T6</accession>
<dbReference type="Proteomes" id="UP001412239">
    <property type="component" value="Unassembled WGS sequence"/>
</dbReference>
<dbReference type="Gene3D" id="3.40.50.300">
    <property type="entry name" value="P-loop containing nucleotide triphosphate hydrolases"/>
    <property type="match status" value="1"/>
</dbReference>
<feature type="domain" description="GPI inositol-deacylase winged helix" evidence="5">
    <location>
        <begin position="669"/>
        <end position="746"/>
    </location>
</feature>
<feature type="repeat" description="ANK" evidence="3">
    <location>
        <begin position="1103"/>
        <end position="1135"/>
    </location>
</feature>
<dbReference type="Pfam" id="PF24883">
    <property type="entry name" value="NPHP3_N"/>
    <property type="match status" value="1"/>
</dbReference>
<dbReference type="EMBL" id="LN890955">
    <property type="protein sequence ID" value="CUS14801.1"/>
    <property type="molecule type" value="Genomic_DNA"/>
</dbReference>
<dbReference type="InterPro" id="IPR029058">
    <property type="entry name" value="AB_hydrolase_fold"/>
</dbReference>
<evidence type="ECO:0000256" key="3">
    <source>
        <dbReference type="PROSITE-ProRule" id="PRU00023"/>
    </source>
</evidence>
<evidence type="ECO:0000256" key="1">
    <source>
        <dbReference type="ARBA" id="ARBA00022737"/>
    </source>
</evidence>
<feature type="compositionally biased region" description="Basic residues" evidence="4">
    <location>
        <begin position="1"/>
        <end position="17"/>
    </location>
</feature>
<feature type="repeat" description="ANK" evidence="3">
    <location>
        <begin position="1203"/>
        <end position="1235"/>
    </location>
</feature>
<dbReference type="InterPro" id="IPR054471">
    <property type="entry name" value="GPIID_WHD"/>
</dbReference>
<dbReference type="PROSITE" id="PS50297">
    <property type="entry name" value="ANK_REP_REGION"/>
    <property type="match status" value="5"/>
</dbReference>
<sequence>MDYLRKIRKIRNKHKGQAKVDRVGSEASGSTAGSKKKEKETANDLFSDLTDMGRDLQAELSAETTDEGPEQEENEREEERFGLFVVTPENRDAVVDIVALHGLGGDRLQTWTHESGACWIRDFLPEQIPGARIMTFGYNSGVAFSKSVAGISTFAGDLLNRLKGLRRHLTESTRPIIFICHSLGGIVCKRSLVLSHEQPMYQEILKSTLGIVFMGTPHRGSTIADWTKMFTSIIDSVLVGTRMRSDLLKDLGTNSRALQEITSSFKYRTSGLQIVTFYEQEITAPLKKLVVDMDSAILDLPNERPVPVNANHREICKFSHAKSEKYRPVWVAISDMVHKRQHELITVTPLESRSRDQEKCLRMLACVDFSSILQAIPARHKGTCEWISNESQLGEWEMSKSSKLLWLYGAPGFGKTVMSKYIIERCERQETPLVAYFHCDGKDESRKTELNTLRSIIFQLLARNSGFFGHVSKYMEMERLGFMTNFSTTVPTLWKILGEICATSVREIRIVIDGVDELQATDVPHLVQGLIDLVLSTGTQSALKVAVVSRPEFDIERLLSPAWVGKIELSSARSQKDIESFLSETVGKFAAENDFPDDQRDAVIEALKTRSDGMFLWATLAWTSFVGGDDDWSRASIKARINELEHLPRGLDALYRTMLKRISKSKQPKTRLLLTWLVHAFRPLKVQELNVVLALRPFHSSHFDLEENLGFNPEKRLRSLCGDLINIRNGGVSLLHQSTREFLVSSLGHPEDRFEDGGDFVLDANAASLELTVNCLTYLNFDGFDIRQAPSLRRAYFSTNDVDADTENFPFVKYCAEYWPKHAALVSKAGAEEVLKLVQRLTESEYKFAFEYQLRRSLLGKSPRDPPPLLHLIVKYELFNVLLVLGPKMKHMNQINSNTETALHVAVGSRSHPQNILRYLLKHQGVDVNAKTMFGETALHYAMRIAEEGGIEPFLTERRVDLNIRNRDGIALVHLAINRDWGILDRLILDPRVDLNCEDPKGTSPLLIAAYWGKESITRNIIKSRRARLRVTDSEGRTPLQHCIRQDWRDLAKMCLDDDEVGANEIDRDGNSILHLLTSMGWADVVKYLLKRKSVNVNAKNKDGQTALHLAARYREAEIVRLLTTHQAMLDVRDKDGRTALQRAAEFGSKPVLMALVEGGSNLALVDKEKMTVLHWAATWSWEEVVAMLLQRMESDVKAKNSDGKTALHIAAQCGNRNIVRLLMARGFDPADKDYQNNNALHWAAKGQNPDIVLDLLESNPNLVNNRCIAQKSPLHLATTWGNMGVVQALLRGGGQVQATDDFGMTPLHCAAKQGDIQIVEVILRDRGVDVNAEDHLGRTPLYIACEWYNRRVTETLLRIHGISKRGTGT</sequence>
<dbReference type="Pfam" id="PF22939">
    <property type="entry name" value="WHD_GPIID"/>
    <property type="match status" value="1"/>
</dbReference>
<dbReference type="InterPro" id="IPR002110">
    <property type="entry name" value="Ankyrin_rpt"/>
</dbReference>
<feature type="repeat" description="ANK" evidence="3">
    <location>
        <begin position="934"/>
        <end position="967"/>
    </location>
</feature>
<dbReference type="Pfam" id="PF12796">
    <property type="entry name" value="Ank_2"/>
    <property type="match status" value="4"/>
</dbReference>
<dbReference type="SUPFAM" id="SSF53474">
    <property type="entry name" value="alpha/beta-Hydrolases"/>
    <property type="match status" value="1"/>
</dbReference>
<dbReference type="InterPro" id="IPR036770">
    <property type="entry name" value="Ankyrin_rpt-contain_sf"/>
</dbReference>
<dbReference type="InterPro" id="IPR027417">
    <property type="entry name" value="P-loop_NTPase"/>
</dbReference>
<evidence type="ECO:0000313" key="7">
    <source>
        <dbReference type="EMBL" id="CUS14801.1"/>
    </source>
</evidence>
<evidence type="ECO:0000256" key="2">
    <source>
        <dbReference type="ARBA" id="ARBA00023043"/>
    </source>
</evidence>
<name>A0A292Q6T6_9PEZI</name>
<feature type="repeat" description="ANK" evidence="3">
    <location>
        <begin position="1303"/>
        <end position="1336"/>
    </location>
</feature>
<dbReference type="Gene3D" id="1.25.40.20">
    <property type="entry name" value="Ankyrin repeat-containing domain"/>
    <property type="match status" value="5"/>
</dbReference>
<dbReference type="PANTHER" id="PTHR24178">
    <property type="entry name" value="MOLTING PROTEIN MLT-4"/>
    <property type="match status" value="1"/>
</dbReference>
<dbReference type="InterPro" id="IPR056884">
    <property type="entry name" value="NPHP3-like_N"/>
</dbReference>
<keyword evidence="2 3" id="KW-0040">ANK repeat</keyword>
<keyword evidence="8" id="KW-1185">Reference proteome</keyword>
<evidence type="ECO:0000313" key="8">
    <source>
        <dbReference type="Proteomes" id="UP001412239"/>
    </source>
</evidence>
<dbReference type="Gene3D" id="3.40.50.1820">
    <property type="entry name" value="alpha/beta hydrolase"/>
    <property type="match status" value="1"/>
</dbReference>
<protein>
    <submittedName>
        <fullName evidence="7">Uncharacterized protein</fullName>
    </submittedName>
</protein>
<feature type="domain" description="Nephrocystin 3-like N-terminal" evidence="6">
    <location>
        <begin position="382"/>
        <end position="550"/>
    </location>
</feature>
<feature type="repeat" description="ANK" evidence="3">
    <location>
        <begin position="1136"/>
        <end position="1168"/>
    </location>
</feature>
<reference evidence="7" key="1">
    <citation type="submission" date="2015-10" db="EMBL/GenBank/DDBJ databases">
        <authorList>
            <person name="Regsiter A."/>
            <person name="william w."/>
        </authorList>
    </citation>
    <scope>NUCLEOTIDE SEQUENCE</scope>
    <source>
        <strain evidence="7">Montdore</strain>
    </source>
</reference>
<organism evidence="7 8">
    <name type="scientific">Tuber aestivum</name>
    <name type="common">summer truffle</name>
    <dbReference type="NCBI Taxonomy" id="59557"/>
    <lineage>
        <taxon>Eukaryota</taxon>
        <taxon>Fungi</taxon>
        <taxon>Dikarya</taxon>
        <taxon>Ascomycota</taxon>
        <taxon>Pezizomycotina</taxon>
        <taxon>Pezizomycetes</taxon>
        <taxon>Pezizales</taxon>
        <taxon>Tuberaceae</taxon>
        <taxon>Tuber</taxon>
    </lineage>
</organism>
<dbReference type="Pfam" id="PF13637">
    <property type="entry name" value="Ank_4"/>
    <property type="match status" value="1"/>
</dbReference>
<proteinExistence type="predicted"/>
<keyword evidence="1" id="KW-0677">Repeat</keyword>
<dbReference type="SMART" id="SM00248">
    <property type="entry name" value="ANK"/>
    <property type="match status" value="13"/>
</dbReference>
<feature type="compositionally biased region" description="Acidic residues" evidence="4">
    <location>
        <begin position="64"/>
        <end position="76"/>
    </location>
</feature>
<feature type="repeat" description="ANK" evidence="3">
    <location>
        <begin position="1270"/>
        <end position="1302"/>
    </location>
</feature>
<feature type="region of interest" description="Disordered" evidence="4">
    <location>
        <begin position="1"/>
        <end position="79"/>
    </location>
</feature>
<evidence type="ECO:0000259" key="6">
    <source>
        <dbReference type="Pfam" id="PF24883"/>
    </source>
</evidence>
<dbReference type="SUPFAM" id="SSF52540">
    <property type="entry name" value="P-loop containing nucleoside triphosphate hydrolases"/>
    <property type="match status" value="1"/>
</dbReference>
<evidence type="ECO:0000259" key="5">
    <source>
        <dbReference type="Pfam" id="PF22939"/>
    </source>
</evidence>
<gene>
    <name evidence="7" type="ORF">GSTUAT00001086001</name>
</gene>
<evidence type="ECO:0000256" key="4">
    <source>
        <dbReference type="SAM" id="MobiDB-lite"/>
    </source>
</evidence>